<keyword evidence="2" id="KW-1185">Reference proteome</keyword>
<dbReference type="Gene3D" id="3.40.50.150">
    <property type="entry name" value="Vaccinia Virus protein VP39"/>
    <property type="match status" value="1"/>
</dbReference>
<dbReference type="EMBL" id="PXOG01000094">
    <property type="protein sequence ID" value="RGP77412.1"/>
    <property type="molecule type" value="Genomic_DNA"/>
</dbReference>
<name>A0A395SZB6_9HYPO</name>
<accession>A0A395SZB6</accession>
<protein>
    <submittedName>
        <fullName evidence="1">Hard-surface induced</fullName>
    </submittedName>
</protein>
<proteinExistence type="predicted"/>
<evidence type="ECO:0000313" key="1">
    <source>
        <dbReference type="EMBL" id="RGP77412.1"/>
    </source>
</evidence>
<dbReference type="Proteomes" id="UP000266234">
    <property type="component" value="Unassembled WGS sequence"/>
</dbReference>
<reference evidence="1 2" key="1">
    <citation type="journal article" date="2018" name="PLoS Pathog.">
        <title>Evolution of structural diversity of trichothecenes, a family of toxins produced by plant pathogenic and entomopathogenic fungi.</title>
        <authorList>
            <person name="Proctor R.H."/>
            <person name="McCormick S.P."/>
            <person name="Kim H.S."/>
            <person name="Cardoza R.E."/>
            <person name="Stanley A.M."/>
            <person name="Lindo L."/>
            <person name="Kelly A."/>
            <person name="Brown D.W."/>
            <person name="Lee T."/>
            <person name="Vaughan M.M."/>
            <person name="Alexander N.J."/>
            <person name="Busman M."/>
            <person name="Gutierrez S."/>
        </authorList>
    </citation>
    <scope>NUCLEOTIDE SEQUENCE [LARGE SCALE GENOMIC DNA]</scope>
    <source>
        <strain evidence="1 2">NRRL 20695</strain>
    </source>
</reference>
<gene>
    <name evidence="1" type="ORF">FLONG3_4462</name>
</gene>
<evidence type="ECO:0000313" key="2">
    <source>
        <dbReference type="Proteomes" id="UP000266234"/>
    </source>
</evidence>
<comment type="caution">
    <text evidence="1">The sequence shown here is derived from an EMBL/GenBank/DDBJ whole genome shotgun (WGS) entry which is preliminary data.</text>
</comment>
<organism evidence="1 2">
    <name type="scientific">Fusarium longipes</name>
    <dbReference type="NCBI Taxonomy" id="694270"/>
    <lineage>
        <taxon>Eukaryota</taxon>
        <taxon>Fungi</taxon>
        <taxon>Dikarya</taxon>
        <taxon>Ascomycota</taxon>
        <taxon>Pezizomycotina</taxon>
        <taxon>Sordariomycetes</taxon>
        <taxon>Hypocreomycetidae</taxon>
        <taxon>Hypocreales</taxon>
        <taxon>Nectriaceae</taxon>
        <taxon>Fusarium</taxon>
    </lineage>
</organism>
<dbReference type="AlphaFoldDB" id="A0A395SZB6"/>
<dbReference type="OrthoDB" id="407477at2759"/>
<dbReference type="SUPFAM" id="SSF53335">
    <property type="entry name" value="S-adenosyl-L-methionine-dependent methyltransferases"/>
    <property type="match status" value="1"/>
</dbReference>
<dbReference type="STRING" id="694270.A0A395SZB6"/>
<dbReference type="InterPro" id="IPR029063">
    <property type="entry name" value="SAM-dependent_MTases_sf"/>
</dbReference>
<sequence length="221" mass="25059">MGKGSALDPLPIETNFASIAYKNGINGTTIEDYDLLVKRYIQPLQSSPVRMLELGMGCRRTPVIQNLYRTWQEYLPNTWELLAVESKSFCTDSGADRQEDINTEAFLNLVYTWEAMAPAHLPPQDGSYYRVEATQLAGKFDIIIDSGFHRFQHQIEALEAFWKQVTPGGIYVLMDPLPTTLTSKYLHTLLANLVWTSPEQSISCELRNIDCNARFCVLTND</sequence>